<feature type="domain" description="PH" evidence="2">
    <location>
        <begin position="18"/>
        <end position="118"/>
    </location>
</feature>
<dbReference type="SMART" id="SM00233">
    <property type="entry name" value="PH"/>
    <property type="match status" value="1"/>
</dbReference>
<evidence type="ECO:0000256" key="1">
    <source>
        <dbReference type="RuleBase" id="RU369082"/>
    </source>
</evidence>
<dbReference type="SUPFAM" id="SSF50729">
    <property type="entry name" value="PH domain-like"/>
    <property type="match status" value="1"/>
</dbReference>
<dbReference type="GO" id="GO:0005769">
    <property type="term" value="C:early endosome"/>
    <property type="evidence" value="ECO:0007669"/>
    <property type="project" value="UniProtKB-SubCell"/>
</dbReference>
<dbReference type="Proteomes" id="UP000645828">
    <property type="component" value="Unassembled WGS sequence"/>
</dbReference>
<evidence type="ECO:0000259" key="2">
    <source>
        <dbReference type="PROSITE" id="PS50003"/>
    </source>
</evidence>
<organism evidence="3 4">
    <name type="scientific">Nyctereutes procyonoides</name>
    <name type="common">Raccoon dog</name>
    <name type="synonym">Canis procyonoides</name>
    <dbReference type="NCBI Taxonomy" id="34880"/>
    <lineage>
        <taxon>Eukaryota</taxon>
        <taxon>Metazoa</taxon>
        <taxon>Chordata</taxon>
        <taxon>Craniata</taxon>
        <taxon>Vertebrata</taxon>
        <taxon>Euteleostomi</taxon>
        <taxon>Mammalia</taxon>
        <taxon>Eutheria</taxon>
        <taxon>Laurasiatheria</taxon>
        <taxon>Carnivora</taxon>
        <taxon>Caniformia</taxon>
        <taxon>Canidae</taxon>
        <taxon>Nyctereutes</taxon>
    </lineage>
</organism>
<comment type="subunit">
    <text evidence="1">Forms homodimers and heterodimers with PHETA. Interacts with OCRL and INPP5B.</text>
</comment>
<dbReference type="Gene3D" id="2.30.29.30">
    <property type="entry name" value="Pleckstrin-homology domain (PH domain)/Phosphotyrosine-binding domain (PTB)"/>
    <property type="match status" value="1"/>
</dbReference>
<comment type="similarity">
    <text evidence="1">Belongs to the sesquipedalian family.</text>
</comment>
<evidence type="ECO:0000313" key="4">
    <source>
        <dbReference type="Proteomes" id="UP000645828"/>
    </source>
</evidence>
<dbReference type="PROSITE" id="PS50003">
    <property type="entry name" value="PH_DOMAIN"/>
    <property type="match status" value="1"/>
</dbReference>
<dbReference type="Pfam" id="PF00169">
    <property type="entry name" value="PH"/>
    <property type="match status" value="1"/>
</dbReference>
<dbReference type="GO" id="GO:0005802">
    <property type="term" value="C:trans-Golgi network"/>
    <property type="evidence" value="ECO:0007669"/>
    <property type="project" value="UniProtKB-UniRule"/>
</dbReference>
<accession>A0A811Z8B7</accession>
<comment type="function">
    <text evidence="1">Plays a role in endocytic trafficking. Required for receptor recycling from endosomes, both to the trans-Golgi network and the plasma membrane.</text>
</comment>
<dbReference type="InterPro" id="IPR001849">
    <property type="entry name" value="PH_domain"/>
</dbReference>
<reference evidence="3" key="1">
    <citation type="submission" date="2020-12" db="EMBL/GenBank/DDBJ databases">
        <authorList>
            <consortium name="Molecular Ecology Group"/>
        </authorList>
    </citation>
    <scope>NUCLEOTIDE SEQUENCE</scope>
    <source>
        <strain evidence="3">TBG_1078</strain>
    </source>
</reference>
<dbReference type="GO" id="GO:0030136">
    <property type="term" value="C:clathrin-coated vesicle"/>
    <property type="evidence" value="ECO:0007669"/>
    <property type="project" value="UniProtKB-SubCell"/>
</dbReference>
<dbReference type="GO" id="GO:0055037">
    <property type="term" value="C:recycling endosome"/>
    <property type="evidence" value="ECO:0007669"/>
    <property type="project" value="UniProtKB-SubCell"/>
</dbReference>
<dbReference type="FunFam" id="2.30.29.30:FF:000540">
    <property type="entry name" value="sesquipedalian-1-like"/>
    <property type="match status" value="1"/>
</dbReference>
<dbReference type="InterPro" id="IPR011993">
    <property type="entry name" value="PH-like_dom_sf"/>
</dbReference>
<proteinExistence type="inferred from homology"/>
<dbReference type="GO" id="GO:0001881">
    <property type="term" value="P:receptor recycling"/>
    <property type="evidence" value="ECO:0007669"/>
    <property type="project" value="UniProtKB-UniRule"/>
</dbReference>
<comment type="subcellular location">
    <subcellularLocation>
        <location evidence="1">Early endosome</location>
    </subcellularLocation>
    <subcellularLocation>
        <location evidence="1">Recycling endosome</location>
    </subcellularLocation>
    <subcellularLocation>
        <location evidence="1">Golgi apparatus</location>
        <location evidence="1">trans-Golgi network</location>
    </subcellularLocation>
    <subcellularLocation>
        <location evidence="1">Cytoplasmic vesicle</location>
        <location evidence="1">Clathrin-coated vesicle</location>
    </subcellularLocation>
</comment>
<protein>
    <recommendedName>
        <fullName evidence="1">Sesquipedalian</fullName>
        <shortName evidence="1">Ses</shortName>
    </recommendedName>
    <alternativeName>
        <fullName evidence="1">PH domain-containing endocytic trafficking adaptor</fullName>
    </alternativeName>
</protein>
<dbReference type="GO" id="GO:0042147">
    <property type="term" value="P:retrograde transport, endosome to Golgi"/>
    <property type="evidence" value="ECO:0007669"/>
    <property type="project" value="UniProtKB-UniRule"/>
</dbReference>
<evidence type="ECO:0000313" key="3">
    <source>
        <dbReference type="EMBL" id="CAD7683749.1"/>
    </source>
</evidence>
<sequence length="202" mass="22568">MKLHQKSVLNFFRGYRKAPDREGILLKKGARNTSYQRRWFILGGNLLFYLENQADHTPLGLILLENCRGEPRLGATEPYAFTILTPRVEGTGGRTYKLAAENQEELGAWLWALAGASWRRLVALLPPLEAQYRELCQAAGQEPSSPPEDCGFLATLGTPSSFQELHEHFGKEIRVLQVVCRGPQANNGGSRSQAKEEQELSS</sequence>
<dbReference type="InterPro" id="IPR045188">
    <property type="entry name" value="Boi1/Boi2-like"/>
</dbReference>
<keyword evidence="1" id="KW-0333">Golgi apparatus</keyword>
<dbReference type="PANTHER" id="PTHR22902:SF17">
    <property type="entry name" value="SESQUIPEDALIAN-1"/>
    <property type="match status" value="1"/>
</dbReference>
<dbReference type="PANTHER" id="PTHR22902">
    <property type="entry name" value="SESQUIPEDALIAN"/>
    <property type="match status" value="1"/>
</dbReference>
<dbReference type="GO" id="GO:0007032">
    <property type="term" value="P:endosome organization"/>
    <property type="evidence" value="ECO:0007669"/>
    <property type="project" value="UniProtKB-UniRule"/>
</dbReference>
<dbReference type="EMBL" id="CAJHUB010000755">
    <property type="protein sequence ID" value="CAD7683749.1"/>
    <property type="molecule type" value="Genomic_DNA"/>
</dbReference>
<keyword evidence="4" id="KW-1185">Reference proteome</keyword>
<dbReference type="AlphaFoldDB" id="A0A811Z8B7"/>
<keyword evidence="1" id="KW-0967">Endosome</keyword>
<keyword evidence="1" id="KW-0968">Cytoplasmic vesicle</keyword>
<name>A0A811Z8B7_NYCPR</name>
<comment type="caution">
    <text evidence="3">The sequence shown here is derived from an EMBL/GenBank/DDBJ whole genome shotgun (WGS) entry which is preliminary data.</text>
</comment>
<keyword evidence="1" id="KW-0597">Phosphoprotein</keyword>
<gene>
    <name evidence="3" type="ORF">NYPRO_LOCUS16542</name>
</gene>
<dbReference type="GO" id="GO:0005829">
    <property type="term" value="C:cytosol"/>
    <property type="evidence" value="ECO:0007669"/>
    <property type="project" value="GOC"/>
</dbReference>